<feature type="chain" id="PRO_5014876112" evidence="1">
    <location>
        <begin position="31"/>
        <end position="127"/>
    </location>
</feature>
<evidence type="ECO:0000313" key="2">
    <source>
        <dbReference type="EMBL" id="MBW74997.1"/>
    </source>
</evidence>
<proteinExistence type="predicted"/>
<evidence type="ECO:0000256" key="1">
    <source>
        <dbReference type="SAM" id="SignalP"/>
    </source>
</evidence>
<dbReference type="EMBL" id="GGFL01010819">
    <property type="protein sequence ID" value="MBW74997.1"/>
    <property type="molecule type" value="Transcribed_RNA"/>
</dbReference>
<dbReference type="AlphaFoldDB" id="A0A2M4DBQ8"/>
<keyword evidence="1" id="KW-0732">Signal</keyword>
<sequence length="127" mass="12853">MVSSLYMPTGVLYWLLTMLLICPSLPLTAANGLAALLCPLPIGFSSCGVAASDVLVTGVTLPGSEGDGDGSEPVGVTVGLQVAPPRETVSSNELPAATITSCASLWRMLNTSVPLTLISASPAIRPA</sequence>
<feature type="signal peptide" evidence="1">
    <location>
        <begin position="1"/>
        <end position="30"/>
    </location>
</feature>
<accession>A0A2M4DBQ8</accession>
<name>A0A2M4DBQ8_ANODA</name>
<protein>
    <submittedName>
        <fullName evidence="2">Putative secreted protein</fullName>
    </submittedName>
</protein>
<reference evidence="2" key="1">
    <citation type="submission" date="2018-01" db="EMBL/GenBank/DDBJ databases">
        <title>An insight into the sialome of Amazonian anophelines.</title>
        <authorList>
            <person name="Ribeiro J.M."/>
            <person name="Scarpassa V."/>
            <person name="Calvo E."/>
        </authorList>
    </citation>
    <scope>NUCLEOTIDE SEQUENCE</scope>
</reference>
<organism evidence="2">
    <name type="scientific">Anopheles darlingi</name>
    <name type="common">Mosquito</name>
    <dbReference type="NCBI Taxonomy" id="43151"/>
    <lineage>
        <taxon>Eukaryota</taxon>
        <taxon>Metazoa</taxon>
        <taxon>Ecdysozoa</taxon>
        <taxon>Arthropoda</taxon>
        <taxon>Hexapoda</taxon>
        <taxon>Insecta</taxon>
        <taxon>Pterygota</taxon>
        <taxon>Neoptera</taxon>
        <taxon>Endopterygota</taxon>
        <taxon>Diptera</taxon>
        <taxon>Nematocera</taxon>
        <taxon>Culicoidea</taxon>
        <taxon>Culicidae</taxon>
        <taxon>Anophelinae</taxon>
        <taxon>Anopheles</taxon>
    </lineage>
</organism>